<dbReference type="EMBL" id="JABXXO010000001">
    <property type="protein sequence ID" value="KAF7785201.1"/>
    <property type="molecule type" value="Genomic_DNA"/>
</dbReference>
<gene>
    <name evidence="1" type="ORF">Agabi119p4_1366</name>
</gene>
<dbReference type="AlphaFoldDB" id="A0A8H7KM70"/>
<comment type="caution">
    <text evidence="1">The sequence shown here is derived from an EMBL/GenBank/DDBJ whole genome shotgun (WGS) entry which is preliminary data.</text>
</comment>
<evidence type="ECO:0000313" key="2">
    <source>
        <dbReference type="Proteomes" id="UP000629468"/>
    </source>
</evidence>
<accession>A0A8H7KM70</accession>
<reference evidence="1 2" key="1">
    <citation type="journal article" name="Sci. Rep.">
        <title>Telomere-to-telomere assembled and centromere annotated genomes of the two main subspecies of the button mushroom Agaricus bisporus reveal especially polymorphic chromosome ends.</title>
        <authorList>
            <person name="Sonnenberg A.S.M."/>
            <person name="Sedaghat-Telgerd N."/>
            <person name="Lavrijssen B."/>
            <person name="Ohm R.A."/>
            <person name="Hendrickx P.M."/>
            <person name="Scholtmeijer K."/>
            <person name="Baars J.J.P."/>
            <person name="van Peer A."/>
        </authorList>
    </citation>
    <scope>NUCLEOTIDE SEQUENCE [LARGE SCALE GENOMIC DNA]</scope>
    <source>
        <strain evidence="1 2">H119_p4</strain>
    </source>
</reference>
<evidence type="ECO:0000313" key="1">
    <source>
        <dbReference type="EMBL" id="KAF7785201.1"/>
    </source>
</evidence>
<proteinExistence type="predicted"/>
<dbReference type="Proteomes" id="UP000629468">
    <property type="component" value="Unassembled WGS sequence"/>
</dbReference>
<name>A0A8H7KM70_AGABI</name>
<organism evidence="1 2">
    <name type="scientific">Agaricus bisporus var. burnettii</name>
    <dbReference type="NCBI Taxonomy" id="192524"/>
    <lineage>
        <taxon>Eukaryota</taxon>
        <taxon>Fungi</taxon>
        <taxon>Dikarya</taxon>
        <taxon>Basidiomycota</taxon>
        <taxon>Agaricomycotina</taxon>
        <taxon>Agaricomycetes</taxon>
        <taxon>Agaricomycetidae</taxon>
        <taxon>Agaricales</taxon>
        <taxon>Agaricineae</taxon>
        <taxon>Agaricaceae</taxon>
        <taxon>Agaricus</taxon>
    </lineage>
</organism>
<sequence length="81" mass="8578">MTEFLGQGSSGLVVWAVKCELSFSECFGSEDAVPNGPMVHFLTPITGLLDGALHLLIYAVKPNCESGGAEPSSYEAMNLEL</sequence>
<protein>
    <submittedName>
        <fullName evidence="1">Uncharacterized protein</fullName>
    </submittedName>
</protein>